<comment type="subunit">
    <text evidence="13">Homodimer.</text>
</comment>
<keyword evidence="8 13" id="KW-0546">Nucleotide metabolism</keyword>
<keyword evidence="4 13" id="KW-0479">Metal-binding</keyword>
<evidence type="ECO:0000256" key="12">
    <source>
        <dbReference type="ARBA" id="ARBA00093271"/>
    </source>
</evidence>
<comment type="catalytic activity">
    <reaction evidence="10">
        <text>ITP + H2O = IMP + diphosphate + H(+)</text>
        <dbReference type="Rhea" id="RHEA:29399"/>
        <dbReference type="ChEBI" id="CHEBI:15377"/>
        <dbReference type="ChEBI" id="CHEBI:15378"/>
        <dbReference type="ChEBI" id="CHEBI:33019"/>
        <dbReference type="ChEBI" id="CHEBI:58053"/>
        <dbReference type="ChEBI" id="CHEBI:61402"/>
        <dbReference type="EC" id="3.6.1.66"/>
    </reaction>
    <physiologicalReaction direction="left-to-right" evidence="10">
        <dbReference type="Rhea" id="RHEA:29400"/>
    </physiologicalReaction>
</comment>
<dbReference type="GO" id="GO:0046872">
    <property type="term" value="F:metal ion binding"/>
    <property type="evidence" value="ECO:0007669"/>
    <property type="project" value="UniProtKB-KW"/>
</dbReference>
<feature type="binding site" evidence="13">
    <location>
        <begin position="9"/>
        <end position="14"/>
    </location>
    <ligand>
        <name>ITP</name>
        <dbReference type="ChEBI" id="CHEBI:61402"/>
    </ligand>
</feature>
<comment type="catalytic activity">
    <reaction evidence="13">
        <text>XTP + H2O = XMP + diphosphate + H(+)</text>
        <dbReference type="Rhea" id="RHEA:28610"/>
        <dbReference type="ChEBI" id="CHEBI:15377"/>
        <dbReference type="ChEBI" id="CHEBI:15378"/>
        <dbReference type="ChEBI" id="CHEBI:33019"/>
        <dbReference type="ChEBI" id="CHEBI:57464"/>
        <dbReference type="ChEBI" id="CHEBI:61314"/>
        <dbReference type="EC" id="3.6.1.66"/>
    </reaction>
</comment>
<comment type="catalytic activity">
    <reaction evidence="12">
        <text>N(6)-hydroxy-dATP + H2O = N(6)-hydroxy-dAMP + diphosphate + H(+)</text>
        <dbReference type="Rhea" id="RHEA:83971"/>
        <dbReference type="ChEBI" id="CHEBI:15377"/>
        <dbReference type="ChEBI" id="CHEBI:15378"/>
        <dbReference type="ChEBI" id="CHEBI:33019"/>
        <dbReference type="ChEBI" id="CHEBI:233529"/>
        <dbReference type="ChEBI" id="CHEBI:233530"/>
    </reaction>
    <physiologicalReaction direction="left-to-right" evidence="12">
        <dbReference type="Rhea" id="RHEA:83972"/>
    </physiologicalReaction>
</comment>
<dbReference type="GO" id="GO:0000166">
    <property type="term" value="F:nucleotide binding"/>
    <property type="evidence" value="ECO:0007669"/>
    <property type="project" value="UniProtKB-KW"/>
</dbReference>
<dbReference type="PANTHER" id="PTHR11067">
    <property type="entry name" value="INOSINE TRIPHOSPHATE PYROPHOSPHATASE/HAM1 PROTEIN"/>
    <property type="match status" value="1"/>
</dbReference>
<keyword evidence="6 13" id="KW-0378">Hydrolase</keyword>
<dbReference type="InterPro" id="IPR027502">
    <property type="entry name" value="ITPase"/>
</dbReference>
<comment type="similarity">
    <text evidence="2 13">Belongs to the HAM1 NTPase family.</text>
</comment>
<dbReference type="AlphaFoldDB" id="A0AAW1TJ81"/>
<dbReference type="FunFam" id="3.90.950.10:FF:000003">
    <property type="entry name" value="Inosine triphosphate pyrophosphatase"/>
    <property type="match status" value="1"/>
</dbReference>
<dbReference type="GO" id="GO:0036220">
    <property type="term" value="F:ITP diphosphatase activity"/>
    <property type="evidence" value="ECO:0007669"/>
    <property type="project" value="UniProtKB-UniRule"/>
</dbReference>
<dbReference type="CDD" id="cd00515">
    <property type="entry name" value="HAM1"/>
    <property type="match status" value="1"/>
</dbReference>
<dbReference type="Pfam" id="PF01725">
    <property type="entry name" value="Ham1p_like"/>
    <property type="match status" value="1"/>
</dbReference>
<feature type="binding site" evidence="13">
    <location>
        <position position="53"/>
    </location>
    <ligand>
        <name>ITP</name>
        <dbReference type="ChEBI" id="CHEBI:61402"/>
    </ligand>
</feature>
<evidence type="ECO:0000313" key="15">
    <source>
        <dbReference type="Proteomes" id="UP001485043"/>
    </source>
</evidence>
<proteinExistence type="inferred from homology"/>
<keyword evidence="13" id="KW-0464">Manganese</keyword>
<dbReference type="SUPFAM" id="SSF52972">
    <property type="entry name" value="ITPase-like"/>
    <property type="match status" value="1"/>
</dbReference>
<feature type="binding site" evidence="13">
    <location>
        <begin position="69"/>
        <end position="70"/>
    </location>
    <ligand>
        <name>ITP</name>
        <dbReference type="ChEBI" id="CHEBI:61402"/>
    </ligand>
</feature>
<organism evidence="14 15">
    <name type="scientific">Apatococcus fuscideae</name>
    <dbReference type="NCBI Taxonomy" id="2026836"/>
    <lineage>
        <taxon>Eukaryota</taxon>
        <taxon>Viridiplantae</taxon>
        <taxon>Chlorophyta</taxon>
        <taxon>core chlorophytes</taxon>
        <taxon>Trebouxiophyceae</taxon>
        <taxon>Chlorellales</taxon>
        <taxon>Chlorellaceae</taxon>
        <taxon>Apatococcus</taxon>
    </lineage>
</organism>
<dbReference type="GO" id="GO:0035870">
    <property type="term" value="F:dITP diphosphatase activity"/>
    <property type="evidence" value="ECO:0007669"/>
    <property type="project" value="UniProtKB-UniRule"/>
</dbReference>
<gene>
    <name evidence="14" type="ORF">WJX84_001326</name>
</gene>
<comment type="function">
    <text evidence="13">Pyrophosphatase that hydrolyzes non-canonical purine nucleotides such as inosine triphosphate (ITP), deoxyinosine triphosphate (dITP) or xanthosine 5'-triphosphate (XTP) to their respective monophosphate derivatives. The enzyme does not distinguish between the deoxy- and ribose forms. Probably excludes non-canonical purines from RNA and DNA precursor pools, thus preventing their incorporation into RNA and DNA and avoiding chromosomal lesions.</text>
</comment>
<reference evidence="14 15" key="1">
    <citation type="journal article" date="2024" name="Nat. Commun.">
        <title>Phylogenomics reveals the evolutionary origins of lichenization in chlorophyte algae.</title>
        <authorList>
            <person name="Puginier C."/>
            <person name="Libourel C."/>
            <person name="Otte J."/>
            <person name="Skaloud P."/>
            <person name="Haon M."/>
            <person name="Grisel S."/>
            <person name="Petersen M."/>
            <person name="Berrin J.G."/>
            <person name="Delaux P.M."/>
            <person name="Dal Grande F."/>
            <person name="Keller J."/>
        </authorList>
    </citation>
    <scope>NUCLEOTIDE SEQUENCE [LARGE SCALE GENOMIC DNA]</scope>
    <source>
        <strain evidence="14 15">SAG 2523</strain>
    </source>
</reference>
<dbReference type="GO" id="GO:0036222">
    <property type="term" value="F:XTP diphosphatase activity"/>
    <property type="evidence" value="ECO:0007669"/>
    <property type="project" value="UniProtKB-UniRule"/>
</dbReference>
<keyword evidence="15" id="KW-1185">Reference proteome</keyword>
<evidence type="ECO:0000256" key="5">
    <source>
        <dbReference type="ARBA" id="ARBA00022741"/>
    </source>
</evidence>
<keyword evidence="3 13" id="KW-0963">Cytoplasm</keyword>
<dbReference type="Gene3D" id="3.90.950.10">
    <property type="match status" value="1"/>
</dbReference>
<evidence type="ECO:0000256" key="2">
    <source>
        <dbReference type="ARBA" id="ARBA00008023"/>
    </source>
</evidence>
<evidence type="ECO:0000256" key="7">
    <source>
        <dbReference type="ARBA" id="ARBA00022842"/>
    </source>
</evidence>
<evidence type="ECO:0000256" key="9">
    <source>
        <dbReference type="ARBA" id="ARBA00054940"/>
    </source>
</evidence>
<evidence type="ECO:0000256" key="11">
    <source>
        <dbReference type="ARBA" id="ARBA00093255"/>
    </source>
</evidence>
<dbReference type="GO" id="GO:0005737">
    <property type="term" value="C:cytoplasm"/>
    <property type="evidence" value="ECO:0007669"/>
    <property type="project" value="UniProtKB-SubCell"/>
</dbReference>
<feature type="binding site" evidence="13">
    <location>
        <begin position="145"/>
        <end position="148"/>
    </location>
    <ligand>
        <name>ITP</name>
        <dbReference type="ChEBI" id="CHEBI:61402"/>
    </ligand>
</feature>
<feature type="binding site" evidence="13">
    <location>
        <position position="69"/>
    </location>
    <ligand>
        <name>Mg(2+)</name>
        <dbReference type="ChEBI" id="CHEBI:18420"/>
    </ligand>
</feature>
<protein>
    <recommendedName>
        <fullName evidence="13">Inosine triphosphate pyrophosphatase</fullName>
        <shortName evidence="13">ITPase</shortName>
        <shortName evidence="13">Inosine triphosphatase</shortName>
        <ecNumber evidence="13">3.6.1.66</ecNumber>
    </recommendedName>
    <alternativeName>
        <fullName evidence="13">Non-canonical purine NTP pyrophosphatase</fullName>
    </alternativeName>
    <alternativeName>
        <fullName evidence="13">Non-standard purine NTP pyrophosphatase</fullName>
    </alternativeName>
    <alternativeName>
        <fullName evidence="13">Nucleoside-triphosphate diphosphatase</fullName>
    </alternativeName>
    <alternativeName>
        <fullName evidence="13">Nucleoside-triphosphate pyrophosphatase</fullName>
        <shortName evidence="13">NTPase</shortName>
    </alternativeName>
    <alternativeName>
        <fullName evidence="13">XTP/dITP diphosphatase</fullName>
    </alternativeName>
</protein>
<evidence type="ECO:0000256" key="8">
    <source>
        <dbReference type="ARBA" id="ARBA00023080"/>
    </source>
</evidence>
<comment type="cofactor">
    <cofactor evidence="13">
        <name>Mg(2+)</name>
        <dbReference type="ChEBI" id="CHEBI:18420"/>
    </cofactor>
    <cofactor evidence="13">
        <name>Mn(2+)</name>
        <dbReference type="ChEBI" id="CHEBI:29035"/>
    </cofactor>
    <text evidence="13">Binds 1 divalent metal cation per subunit; can use either Mg(2+) or Mn(2+).</text>
</comment>
<evidence type="ECO:0000256" key="13">
    <source>
        <dbReference type="HAMAP-Rule" id="MF_03148"/>
    </source>
</evidence>
<dbReference type="GO" id="GO:0009204">
    <property type="term" value="P:deoxyribonucleoside triphosphate catabolic process"/>
    <property type="evidence" value="ECO:0007669"/>
    <property type="project" value="UniProtKB-UniRule"/>
</dbReference>
<name>A0AAW1TJ81_9CHLO</name>
<evidence type="ECO:0000256" key="6">
    <source>
        <dbReference type="ARBA" id="ARBA00022801"/>
    </source>
</evidence>
<keyword evidence="5 13" id="KW-0547">Nucleotide-binding</keyword>
<comment type="function">
    <text evidence="9">Pyrophosphatase that hydrolyzes the non-canonical purine nucleotides inosine triphosphate (ITP), deoxyinosine triphosphate (dITP) as well as 2'-deoxy-N-6-hydroxylaminopurine triphosphate (dHAPTP) and xanthosine 5'-triphosphate (XTP) to their respective monophosphate derivatives. The enzyme does not distinguish between the deoxy- and ribose forms. Probably excludes non-canonical purines from RNA and DNA precursor pools, thus preventing their incorporation into RNA and DNA and avoiding chromosomal lesions.</text>
</comment>
<dbReference type="EMBL" id="JALJOV010000028">
    <property type="protein sequence ID" value="KAK9868442.1"/>
    <property type="molecule type" value="Genomic_DNA"/>
</dbReference>
<sequence>MKGDIHFATGNQNKLNEVVAILEAGQPLPWTIKSADVDLPELQGEPEDIAKEKCRLAAQQAGGAVMVEDTSLCFNAYKGLPGPYVKWFLQKVGPEGLYRMLEGFADKSAYAQCIFAYTPDPKTEPLLFIGRTHGLVVPPRGVTKFGWDPVFQPEGFDRTYAEMEKSVKNTISHRYRALDQLRQYLLKGDVQQIDHPDVSKTQEVVGP</sequence>
<dbReference type="PANTHER" id="PTHR11067:SF9">
    <property type="entry name" value="INOSINE TRIPHOSPHATE PYROPHOSPHATASE"/>
    <property type="match status" value="1"/>
</dbReference>
<feature type="binding site" evidence="13">
    <location>
        <position position="41"/>
    </location>
    <ligand>
        <name>Mg(2+)</name>
        <dbReference type="ChEBI" id="CHEBI:18420"/>
    </ligand>
</feature>
<evidence type="ECO:0000313" key="14">
    <source>
        <dbReference type="EMBL" id="KAK9868442.1"/>
    </source>
</evidence>
<evidence type="ECO:0000256" key="10">
    <source>
        <dbReference type="ARBA" id="ARBA00093218"/>
    </source>
</evidence>
<evidence type="ECO:0000256" key="3">
    <source>
        <dbReference type="ARBA" id="ARBA00022490"/>
    </source>
</evidence>
<dbReference type="InterPro" id="IPR002637">
    <property type="entry name" value="RdgB/HAM1"/>
</dbReference>
<keyword evidence="7 13" id="KW-0460">Magnesium</keyword>
<evidence type="ECO:0000256" key="1">
    <source>
        <dbReference type="ARBA" id="ARBA00004496"/>
    </source>
</evidence>
<dbReference type="HAMAP" id="MF_03148">
    <property type="entry name" value="HAM1_NTPase"/>
    <property type="match status" value="1"/>
</dbReference>
<evidence type="ECO:0000256" key="4">
    <source>
        <dbReference type="ARBA" id="ARBA00022723"/>
    </source>
</evidence>
<feature type="binding site" evidence="13">
    <location>
        <begin position="173"/>
        <end position="174"/>
    </location>
    <ligand>
        <name>ITP</name>
        <dbReference type="ChEBI" id="CHEBI:61402"/>
    </ligand>
</feature>
<feature type="binding site" evidence="13">
    <location>
        <position position="168"/>
    </location>
    <ligand>
        <name>ITP</name>
        <dbReference type="ChEBI" id="CHEBI:61402"/>
    </ligand>
</feature>
<dbReference type="InterPro" id="IPR029001">
    <property type="entry name" value="ITPase-like_fam"/>
</dbReference>
<comment type="subcellular location">
    <subcellularLocation>
        <location evidence="1 13">Cytoplasm</location>
    </subcellularLocation>
</comment>
<accession>A0AAW1TJ81</accession>
<comment type="caution">
    <text evidence="14">The sequence shown here is derived from an EMBL/GenBank/DDBJ whole genome shotgun (WGS) entry which is preliminary data.</text>
</comment>
<dbReference type="EC" id="3.6.1.66" evidence="13"/>
<dbReference type="Proteomes" id="UP001485043">
    <property type="component" value="Unassembled WGS sequence"/>
</dbReference>
<dbReference type="GO" id="GO:0009117">
    <property type="term" value="P:nucleotide metabolic process"/>
    <property type="evidence" value="ECO:0007669"/>
    <property type="project" value="UniProtKB-KW"/>
</dbReference>
<comment type="catalytic activity">
    <reaction evidence="11">
        <text>dITP + H2O = dIMP + diphosphate + H(+)</text>
        <dbReference type="Rhea" id="RHEA:28342"/>
        <dbReference type="ChEBI" id="CHEBI:15377"/>
        <dbReference type="ChEBI" id="CHEBI:15378"/>
        <dbReference type="ChEBI" id="CHEBI:33019"/>
        <dbReference type="ChEBI" id="CHEBI:61194"/>
        <dbReference type="ChEBI" id="CHEBI:61382"/>
        <dbReference type="EC" id="3.6.1.66"/>
    </reaction>
    <physiologicalReaction direction="left-to-right" evidence="11">
        <dbReference type="Rhea" id="RHEA:28343"/>
    </physiologicalReaction>
</comment>